<dbReference type="PATRIC" id="fig|1705564.3.peg.402"/>
<dbReference type="PRINTS" id="PR00139">
    <property type="entry name" value="ASNGLNASE"/>
</dbReference>
<dbReference type="PANTHER" id="PTHR11707">
    <property type="entry name" value="L-ASPARAGINASE"/>
    <property type="match status" value="1"/>
</dbReference>
<evidence type="ECO:0000313" key="2">
    <source>
        <dbReference type="EMBL" id="KYC53448.1"/>
    </source>
</evidence>
<dbReference type="PIRSF" id="PIRSF001220">
    <property type="entry name" value="L-ASNase_gatD"/>
    <property type="match status" value="1"/>
</dbReference>
<dbReference type="Gene3D" id="3.40.50.1170">
    <property type="entry name" value="L-asparaginase, N-terminal domain"/>
    <property type="match status" value="1"/>
</dbReference>
<dbReference type="Pfam" id="PF00710">
    <property type="entry name" value="Asparaginase"/>
    <property type="match status" value="1"/>
</dbReference>
<dbReference type="InterPro" id="IPR037152">
    <property type="entry name" value="L-asparaginase_N_sf"/>
</dbReference>
<name>A0A150J8N6_9EURY</name>
<dbReference type="InterPro" id="IPR036152">
    <property type="entry name" value="Asp/glu_Ase-like_sf"/>
</dbReference>
<proteinExistence type="predicted"/>
<dbReference type="Proteomes" id="UP000075578">
    <property type="component" value="Unassembled WGS sequence"/>
</dbReference>
<reference evidence="2 3" key="1">
    <citation type="journal article" date="2016" name="ISME J.">
        <title>Chasing the elusive Euryarchaeota class WSA2: genomes reveal a uniquely fastidious methyl-reducing methanogen.</title>
        <authorList>
            <person name="Nobu M.K."/>
            <person name="Narihiro T."/>
            <person name="Kuroda K."/>
            <person name="Mei R."/>
            <person name="Liu W.T."/>
        </authorList>
    </citation>
    <scope>NUCLEOTIDE SEQUENCE [LARGE SCALE GENOMIC DNA]</scope>
    <source>
        <strain evidence="2">U1lsi0528_Bin089</strain>
    </source>
</reference>
<feature type="domain" description="L-asparaginase N-terminal" evidence="1">
    <location>
        <begin position="2"/>
        <end position="152"/>
    </location>
</feature>
<dbReference type="InterPro" id="IPR027474">
    <property type="entry name" value="L-asparaginase_N"/>
</dbReference>
<organism evidence="2 3">
    <name type="scientific">Candidatus Methanofastidiosum methylothiophilum</name>
    <dbReference type="NCBI Taxonomy" id="1705564"/>
    <lineage>
        <taxon>Archaea</taxon>
        <taxon>Methanobacteriati</taxon>
        <taxon>Methanobacteriota</taxon>
        <taxon>Stenosarchaea group</taxon>
        <taxon>Candidatus Methanofastidiosia</taxon>
        <taxon>Candidatus Methanofastidiosales</taxon>
        <taxon>Candidatus Methanofastidiosaceae</taxon>
        <taxon>Candidatus Methanofastidiosum</taxon>
    </lineage>
</organism>
<dbReference type="SUPFAM" id="SSF53774">
    <property type="entry name" value="Glutaminase/Asparaginase"/>
    <property type="match status" value="1"/>
</dbReference>
<dbReference type="AlphaFoldDB" id="A0A150J8N6"/>
<dbReference type="InterPro" id="IPR006034">
    <property type="entry name" value="Asparaginase/glutaminase-like"/>
</dbReference>
<protein>
    <submittedName>
        <fullName evidence="2">L-asparaginase II</fullName>
    </submittedName>
</protein>
<evidence type="ECO:0000259" key="1">
    <source>
        <dbReference type="Pfam" id="PF00710"/>
    </source>
</evidence>
<gene>
    <name evidence="2" type="ORF">AMQ74_00401</name>
</gene>
<dbReference type="EMBL" id="LNGD01000013">
    <property type="protein sequence ID" value="KYC53448.1"/>
    <property type="molecule type" value="Genomic_DNA"/>
</dbReference>
<accession>A0A150J8N6</accession>
<dbReference type="PANTHER" id="PTHR11707:SF28">
    <property type="entry name" value="60 KDA LYSOPHOSPHOLIPASE"/>
    <property type="match status" value="1"/>
</dbReference>
<evidence type="ECO:0000313" key="3">
    <source>
        <dbReference type="Proteomes" id="UP000075578"/>
    </source>
</evidence>
<comment type="caution">
    <text evidence="2">The sequence shown here is derived from an EMBL/GenBank/DDBJ whole genome shotgun (WGS) entry which is preliminary data.</text>
</comment>
<dbReference type="GO" id="GO:0004067">
    <property type="term" value="F:asparaginase activity"/>
    <property type="evidence" value="ECO:0007669"/>
    <property type="project" value="UniProtKB-UniRule"/>
</dbReference>
<dbReference type="PROSITE" id="PS51732">
    <property type="entry name" value="ASN_GLN_ASE_3"/>
    <property type="match status" value="1"/>
</dbReference>
<dbReference type="PIRSF" id="PIRSF500176">
    <property type="entry name" value="L_ASNase"/>
    <property type="match status" value="1"/>
</dbReference>
<sequence>MKIKIFITGGTFDKEYNEIKGELFFKDTHLPEMLNMGRCRVLVEIRTLMMIDSLDMKDDDRKIILENCKNTKEERILITHGTDTMIETAKLLAKDIQNKTIVLTGAMIPYKFGSFDGLFNLGSALAFVQTLPKGVYIAMNGKYFHWDKVRKNKDLGEFEDIEPDLI</sequence>